<dbReference type="Proteomes" id="UP000554144">
    <property type="component" value="Unassembled WGS sequence"/>
</dbReference>
<dbReference type="PROSITE" id="PS50043">
    <property type="entry name" value="HTH_LUXR_2"/>
    <property type="match status" value="1"/>
</dbReference>
<dbReference type="InterPro" id="IPR001789">
    <property type="entry name" value="Sig_transdc_resp-reg_receiver"/>
</dbReference>
<keyword evidence="3" id="KW-0805">Transcription regulation</keyword>
<feature type="domain" description="Response regulatory" evidence="8">
    <location>
        <begin position="12"/>
        <end position="129"/>
    </location>
</feature>
<reference evidence="9 10" key="1">
    <citation type="submission" date="2020-07" db="EMBL/GenBank/DDBJ databases">
        <title>Taxonomic revisions and descriptions of new bacterial species based on genomic comparisons in the high-G+C-content subgroup of the family Alcaligenaceae.</title>
        <authorList>
            <person name="Szabo A."/>
            <person name="Felfoldi T."/>
        </authorList>
    </citation>
    <scope>NUCLEOTIDE SEQUENCE [LARGE SCALE GENOMIC DNA]</scope>
    <source>
        <strain evidence="9 10">DSM 25667</strain>
    </source>
</reference>
<dbReference type="InterPro" id="IPR039420">
    <property type="entry name" value="WalR-like"/>
</dbReference>
<evidence type="ECO:0000256" key="2">
    <source>
        <dbReference type="ARBA" id="ARBA00023012"/>
    </source>
</evidence>
<keyword evidence="1 6" id="KW-0597">Phosphoprotein</keyword>
<dbReference type="Pfam" id="PF00196">
    <property type="entry name" value="GerE"/>
    <property type="match status" value="1"/>
</dbReference>
<dbReference type="PANTHER" id="PTHR48111">
    <property type="entry name" value="REGULATOR OF RPOS"/>
    <property type="match status" value="1"/>
</dbReference>
<dbReference type="PANTHER" id="PTHR48111:SF1">
    <property type="entry name" value="TWO-COMPONENT RESPONSE REGULATOR ORR33"/>
    <property type="match status" value="1"/>
</dbReference>
<dbReference type="PROSITE" id="PS50110">
    <property type="entry name" value="RESPONSE_REGULATORY"/>
    <property type="match status" value="1"/>
</dbReference>
<evidence type="ECO:0000259" key="8">
    <source>
        <dbReference type="PROSITE" id="PS50110"/>
    </source>
</evidence>
<feature type="domain" description="HTH luxR-type" evidence="7">
    <location>
        <begin position="150"/>
        <end position="215"/>
    </location>
</feature>
<comment type="caution">
    <text evidence="9">The sequence shown here is derived from an EMBL/GenBank/DDBJ whole genome shotgun (WGS) entry which is preliminary data.</text>
</comment>
<dbReference type="SMART" id="SM00421">
    <property type="entry name" value="HTH_LUXR"/>
    <property type="match status" value="1"/>
</dbReference>
<name>A0A853GXZ2_9BURK</name>
<dbReference type="OrthoDB" id="8874570at2"/>
<keyword evidence="5" id="KW-0804">Transcription</keyword>
<evidence type="ECO:0000256" key="1">
    <source>
        <dbReference type="ARBA" id="ARBA00022553"/>
    </source>
</evidence>
<proteinExistence type="predicted"/>
<evidence type="ECO:0000256" key="5">
    <source>
        <dbReference type="ARBA" id="ARBA00023163"/>
    </source>
</evidence>
<keyword evidence="4" id="KW-0238">DNA-binding</keyword>
<gene>
    <name evidence="9" type="ORF">H0A62_05185</name>
</gene>
<dbReference type="CDD" id="cd17574">
    <property type="entry name" value="REC_OmpR"/>
    <property type="match status" value="1"/>
</dbReference>
<dbReference type="Pfam" id="PF00072">
    <property type="entry name" value="Response_reg"/>
    <property type="match status" value="1"/>
</dbReference>
<dbReference type="SUPFAM" id="SSF52172">
    <property type="entry name" value="CheY-like"/>
    <property type="match status" value="1"/>
</dbReference>
<dbReference type="RefSeq" id="WP_130037585.1">
    <property type="nucleotide sequence ID" value="NZ_JACCEV010000001.1"/>
</dbReference>
<dbReference type="InterPro" id="IPR000792">
    <property type="entry name" value="Tscrpt_reg_LuxR_C"/>
</dbReference>
<evidence type="ECO:0000256" key="6">
    <source>
        <dbReference type="PROSITE-ProRule" id="PRU00169"/>
    </source>
</evidence>
<feature type="modified residue" description="4-aspartylphosphate" evidence="6">
    <location>
        <position position="61"/>
    </location>
</feature>
<accession>A0A853GXZ2</accession>
<dbReference type="SUPFAM" id="SSF46894">
    <property type="entry name" value="C-terminal effector domain of the bipartite response regulators"/>
    <property type="match status" value="1"/>
</dbReference>
<organism evidence="9 10">
    <name type="scientific">Pollutimonas harenae</name>
    <dbReference type="NCBI Taxonomy" id="657015"/>
    <lineage>
        <taxon>Bacteria</taxon>
        <taxon>Pseudomonadati</taxon>
        <taxon>Pseudomonadota</taxon>
        <taxon>Betaproteobacteria</taxon>
        <taxon>Burkholderiales</taxon>
        <taxon>Alcaligenaceae</taxon>
        <taxon>Pollutimonas</taxon>
    </lineage>
</organism>
<dbReference type="GO" id="GO:0006355">
    <property type="term" value="P:regulation of DNA-templated transcription"/>
    <property type="evidence" value="ECO:0007669"/>
    <property type="project" value="InterPro"/>
</dbReference>
<dbReference type="GO" id="GO:0000156">
    <property type="term" value="F:phosphorelay response regulator activity"/>
    <property type="evidence" value="ECO:0007669"/>
    <property type="project" value="TreeGrafter"/>
</dbReference>
<keyword evidence="10" id="KW-1185">Reference proteome</keyword>
<keyword evidence="2" id="KW-0902">Two-component regulatory system</keyword>
<dbReference type="GO" id="GO:0032993">
    <property type="term" value="C:protein-DNA complex"/>
    <property type="evidence" value="ECO:0007669"/>
    <property type="project" value="TreeGrafter"/>
</dbReference>
<evidence type="ECO:0000313" key="10">
    <source>
        <dbReference type="Proteomes" id="UP000554144"/>
    </source>
</evidence>
<dbReference type="EMBL" id="JACCEV010000001">
    <property type="protein sequence ID" value="NYT84992.1"/>
    <property type="molecule type" value="Genomic_DNA"/>
</dbReference>
<evidence type="ECO:0000313" key="9">
    <source>
        <dbReference type="EMBL" id="NYT84992.1"/>
    </source>
</evidence>
<dbReference type="Gene3D" id="3.40.50.2300">
    <property type="match status" value="1"/>
</dbReference>
<evidence type="ECO:0000259" key="7">
    <source>
        <dbReference type="PROSITE" id="PS50043"/>
    </source>
</evidence>
<evidence type="ECO:0000256" key="4">
    <source>
        <dbReference type="ARBA" id="ARBA00023125"/>
    </source>
</evidence>
<dbReference type="SMART" id="SM00448">
    <property type="entry name" value="REC"/>
    <property type="match status" value="1"/>
</dbReference>
<dbReference type="Gene3D" id="1.10.10.10">
    <property type="entry name" value="Winged helix-like DNA-binding domain superfamily/Winged helix DNA-binding domain"/>
    <property type="match status" value="1"/>
</dbReference>
<dbReference type="InterPro" id="IPR016032">
    <property type="entry name" value="Sig_transdc_resp-reg_C-effctor"/>
</dbReference>
<dbReference type="InterPro" id="IPR036388">
    <property type="entry name" value="WH-like_DNA-bd_sf"/>
</dbReference>
<dbReference type="GO" id="GO:0000976">
    <property type="term" value="F:transcription cis-regulatory region binding"/>
    <property type="evidence" value="ECO:0007669"/>
    <property type="project" value="TreeGrafter"/>
</dbReference>
<dbReference type="AlphaFoldDB" id="A0A853GXZ2"/>
<dbReference type="InterPro" id="IPR011006">
    <property type="entry name" value="CheY-like_superfamily"/>
</dbReference>
<dbReference type="GO" id="GO:0005829">
    <property type="term" value="C:cytosol"/>
    <property type="evidence" value="ECO:0007669"/>
    <property type="project" value="TreeGrafter"/>
</dbReference>
<protein>
    <submittedName>
        <fullName evidence="9">Response regulator</fullName>
    </submittedName>
</protein>
<sequence length="220" mass="24126">MKLVCSGKRKPIILCVEDEPDLLCDTAEELSEAGFTPLLAGNGDEALDQLRTIRPDLILCDISMPGMDGFGLLRAVQEMMPDYAGIPFVFLTALSDPREVVEGKRLGADDYLVKPIDYDLLLATIQARLRQVTRIHTAQRASMMHIDPNMLVARFGLTQTEARVAVALTENKQPAQIAADFSVSRTTVTFHLKNIFGKTSTTRQAELVALLLRSAVADAP</sequence>
<evidence type="ECO:0000256" key="3">
    <source>
        <dbReference type="ARBA" id="ARBA00023015"/>
    </source>
</evidence>